<reference evidence="2" key="1">
    <citation type="journal article" date="2009" name="PLoS Genet.">
        <title>Sequencing, mapping, and analysis of 27,455 maize full-length cDNAs.</title>
        <authorList>
            <person name="Soderlund C."/>
            <person name="Descour A."/>
            <person name="Kudrna D."/>
            <person name="Bomhoff M."/>
            <person name="Boyd L."/>
            <person name="Currie J."/>
            <person name="Angelova A."/>
            <person name="Collura K."/>
            <person name="Wissotski M."/>
            <person name="Ashley E."/>
            <person name="Morrow D."/>
            <person name="Fernandes J."/>
            <person name="Walbot V."/>
            <person name="Yu Y."/>
        </authorList>
    </citation>
    <scope>NUCLEOTIDE SEQUENCE</scope>
    <source>
        <strain evidence="2">B73</strain>
    </source>
</reference>
<dbReference type="EMBL" id="BT064754">
    <property type="protein sequence ID" value="ACN30630.1"/>
    <property type="molecule type" value="mRNA"/>
</dbReference>
<evidence type="ECO:0000256" key="1">
    <source>
        <dbReference type="SAM" id="MobiDB-lite"/>
    </source>
</evidence>
<organism evidence="2">
    <name type="scientific">Zea mays</name>
    <name type="common">Maize</name>
    <dbReference type="NCBI Taxonomy" id="4577"/>
    <lineage>
        <taxon>Eukaryota</taxon>
        <taxon>Viridiplantae</taxon>
        <taxon>Streptophyta</taxon>
        <taxon>Embryophyta</taxon>
        <taxon>Tracheophyta</taxon>
        <taxon>Spermatophyta</taxon>
        <taxon>Magnoliopsida</taxon>
        <taxon>Liliopsida</taxon>
        <taxon>Poales</taxon>
        <taxon>Poaceae</taxon>
        <taxon>PACMAD clade</taxon>
        <taxon>Panicoideae</taxon>
        <taxon>Andropogonodae</taxon>
        <taxon>Andropogoneae</taxon>
        <taxon>Tripsacinae</taxon>
        <taxon>Zea</taxon>
    </lineage>
</organism>
<protein>
    <submittedName>
        <fullName evidence="2">Uncharacterized protein</fullName>
    </submittedName>
</protein>
<proteinExistence type="evidence at transcript level"/>
<sequence>MMLGLRKKKQQTLDERRWRAVHCAKTANTRRASMACCSLRSKKQRATRRRWGCCAFCRAPSKHQRRRRSSTHTQEGNRVTRHGGNAPRHLLQRAMGEGCACEERLGELLLCPAMRGRWSSAPCLLHAVDSRGRKKTRLLLREGERVREKKGRRHGRFFWASMGGGAPAASMEKGRAQGKVEPAGRNGAVEGAAVWRNGARRPWSFCPCARTGNREKRLLLGHTIEPRRKGAMGAGLAPCWLLAAVGAREEEGRLLQGCRAPEQRAGHGRETSALGGREEAPCAGEERRHGCCRPAQGGRRAVAAGKN</sequence>
<evidence type="ECO:0000313" key="2">
    <source>
        <dbReference type="EMBL" id="ACN30630.1"/>
    </source>
</evidence>
<feature type="region of interest" description="Disordered" evidence="1">
    <location>
        <begin position="262"/>
        <end position="281"/>
    </location>
</feature>
<dbReference type="AlphaFoldDB" id="C0P8Y5"/>
<accession>C0P8Y5</accession>
<reference evidence="2" key="2">
    <citation type="submission" date="2012-06" db="EMBL/GenBank/DDBJ databases">
        <authorList>
            <person name="Yu Y."/>
            <person name="Currie J."/>
            <person name="Lomeli R."/>
            <person name="Angelova A."/>
            <person name="Collura K."/>
            <person name="Wissotski M."/>
            <person name="Campos D."/>
            <person name="Kudrna D."/>
            <person name="Golser W."/>
            <person name="Ashely E."/>
            <person name="Descour A."/>
            <person name="Fernandes J."/>
            <person name="Soderlund C."/>
            <person name="Walbot V."/>
        </authorList>
    </citation>
    <scope>NUCLEOTIDE SEQUENCE</scope>
    <source>
        <strain evidence="2">B73</strain>
    </source>
</reference>
<dbReference type="ExpressionAtlas" id="C0P8Y5">
    <property type="expression patterns" value="baseline and differential"/>
</dbReference>
<feature type="region of interest" description="Disordered" evidence="1">
    <location>
        <begin position="64"/>
        <end position="85"/>
    </location>
</feature>
<name>C0P8Y5_MAIZE</name>